<evidence type="ECO:0000313" key="2">
    <source>
        <dbReference type="EMBL" id="OLS03075.1"/>
    </source>
</evidence>
<dbReference type="InterPro" id="IPR058534">
    <property type="entry name" value="YjdF"/>
</dbReference>
<dbReference type="PIRSF" id="PIRSF020606">
    <property type="entry name" value="UCP020606"/>
    <property type="match status" value="1"/>
</dbReference>
<protein>
    <submittedName>
        <fullName evidence="2">Inner membrane protein YjdF</fullName>
    </submittedName>
</protein>
<accession>A0A1U7M718</accession>
<keyword evidence="3" id="KW-1185">Reference proteome</keyword>
<reference evidence="2 3" key="1">
    <citation type="submission" date="2016-02" db="EMBL/GenBank/DDBJ databases">
        <title>Genome sequence of Tissierella creatinophila DSM 6911.</title>
        <authorList>
            <person name="Poehlein A."/>
            <person name="Daniel R."/>
        </authorList>
    </citation>
    <scope>NUCLEOTIDE SEQUENCE [LARGE SCALE GENOMIC DNA]</scope>
    <source>
        <strain evidence="2 3">DSM 6911</strain>
    </source>
</reference>
<organism evidence="2 3">
    <name type="scientific">Tissierella creatinophila DSM 6911</name>
    <dbReference type="NCBI Taxonomy" id="1123403"/>
    <lineage>
        <taxon>Bacteria</taxon>
        <taxon>Bacillati</taxon>
        <taxon>Bacillota</taxon>
        <taxon>Tissierellia</taxon>
        <taxon>Tissierellales</taxon>
        <taxon>Tissierellaceae</taxon>
        <taxon>Tissierella</taxon>
    </lineage>
</organism>
<feature type="transmembrane region" description="Helical" evidence="1">
    <location>
        <begin position="33"/>
        <end position="53"/>
    </location>
</feature>
<feature type="transmembrane region" description="Helical" evidence="1">
    <location>
        <begin position="176"/>
        <end position="194"/>
    </location>
</feature>
<feature type="transmembrane region" description="Helical" evidence="1">
    <location>
        <begin position="100"/>
        <end position="121"/>
    </location>
</feature>
<dbReference type="RefSeq" id="WP_075725333.1">
    <property type="nucleotide sequence ID" value="NZ_LTDM01000011.1"/>
</dbReference>
<keyword evidence="1" id="KW-1133">Transmembrane helix</keyword>
<dbReference type="EMBL" id="LTDM01000011">
    <property type="protein sequence ID" value="OLS03075.1"/>
    <property type="molecule type" value="Genomic_DNA"/>
</dbReference>
<keyword evidence="1" id="KW-0812">Transmembrane</keyword>
<gene>
    <name evidence="2" type="primary">yjdF</name>
    <name evidence="2" type="ORF">TICRE_07710</name>
</gene>
<sequence>MKRDGKIDRSHKFMLLIFFMVLIWSAIKPYSFLTWILEALPAIIMVLVLALTYKRFKFSTFVYLVVLIQTIILLIGSKYTYERNPFFDYLMQRLDLNRNYFDRVGHFAQGFTPAVMAKELLLRKGYLKRSKMFYYIVISIVLAVSAAYELLEFVASRISGVPGYMVLSYQGDEWDTQWDMVMALLGAVTALMVFGKTHDKSIDILDD</sequence>
<dbReference type="Pfam" id="PF09997">
    <property type="entry name" value="DUF2238"/>
    <property type="match status" value="1"/>
</dbReference>
<comment type="caution">
    <text evidence="2">The sequence shown here is derived from an EMBL/GenBank/DDBJ whole genome shotgun (WGS) entry which is preliminary data.</text>
</comment>
<evidence type="ECO:0000313" key="3">
    <source>
        <dbReference type="Proteomes" id="UP000186112"/>
    </source>
</evidence>
<proteinExistence type="predicted"/>
<feature type="transmembrane region" description="Helical" evidence="1">
    <location>
        <begin position="133"/>
        <end position="156"/>
    </location>
</feature>
<name>A0A1U7M718_TISCR</name>
<dbReference type="Proteomes" id="UP000186112">
    <property type="component" value="Unassembled WGS sequence"/>
</dbReference>
<feature type="transmembrane region" description="Helical" evidence="1">
    <location>
        <begin position="12"/>
        <end position="27"/>
    </location>
</feature>
<dbReference type="AlphaFoldDB" id="A0A1U7M718"/>
<dbReference type="InterPro" id="IPR014509">
    <property type="entry name" value="YjdF-like"/>
</dbReference>
<feature type="transmembrane region" description="Helical" evidence="1">
    <location>
        <begin position="60"/>
        <end position="80"/>
    </location>
</feature>
<evidence type="ECO:0000256" key="1">
    <source>
        <dbReference type="SAM" id="Phobius"/>
    </source>
</evidence>
<keyword evidence="1" id="KW-0472">Membrane</keyword>